<dbReference type="CDD" id="cd06268">
    <property type="entry name" value="PBP1_ABC_transporter_LIVBP-like"/>
    <property type="match status" value="1"/>
</dbReference>
<dbReference type="InterPro" id="IPR028082">
    <property type="entry name" value="Peripla_BP_I"/>
</dbReference>
<evidence type="ECO:0000313" key="2">
    <source>
        <dbReference type="Proteomes" id="UP001273589"/>
    </source>
</evidence>
<name>A0AAJ2PSP0_9ACTN</name>
<gene>
    <name evidence="1" type="ORF">PV367_25030</name>
</gene>
<dbReference type="Gene3D" id="3.40.50.2300">
    <property type="match status" value="2"/>
</dbReference>
<dbReference type="AlphaFoldDB" id="A0AAJ2PSP0"/>
<reference evidence="1" key="1">
    <citation type="journal article" date="2023" name="Microb. Genom.">
        <title>Mesoterricola silvestris gen. nov., sp. nov., Mesoterricola sediminis sp. nov., Geothrix oryzae sp. nov., Geothrix edaphica sp. nov., Geothrix rubra sp. nov., and Geothrix limicola sp. nov., six novel members of Acidobacteriota isolated from soils.</title>
        <authorList>
            <person name="Weisberg A.J."/>
            <person name="Pearce E."/>
            <person name="Kramer C.G."/>
            <person name="Chang J.H."/>
            <person name="Clarke C.R."/>
        </authorList>
    </citation>
    <scope>NUCLEOTIDE SEQUENCE</scope>
    <source>
        <strain evidence="1">ND06-05F</strain>
    </source>
</reference>
<dbReference type="Proteomes" id="UP001273589">
    <property type="component" value="Unassembled WGS sequence"/>
</dbReference>
<protein>
    <submittedName>
        <fullName evidence="1">ABC transporter substrate-binding protein</fullName>
    </submittedName>
</protein>
<proteinExistence type="predicted"/>
<evidence type="ECO:0000313" key="1">
    <source>
        <dbReference type="EMBL" id="MDX3132963.1"/>
    </source>
</evidence>
<comment type="caution">
    <text evidence="1">The sequence shown here is derived from an EMBL/GenBank/DDBJ whole genome shotgun (WGS) entry which is preliminary data.</text>
</comment>
<accession>A0AAJ2PSP0</accession>
<sequence>MESVFAHADRLFGPLGTFVRRPKKGELPEEVRERDGLPVISLVGKEGQDAFAAQIRGALKRATPRRIPHRFLDVQAIWELVSDERGACSLPEDERLDEDWLRTELCRRVLVDLAKEFSSVRNGCDQRVRFRRFGLVNWLLEMTDTNQEPNSGHAEDVLRRLRDREIQRRPMFWFMRNPGTEVALQGQVPWWVYLFGLHVLPLVWFRGWRVLGSEYRWLLRQPYMAPGDPGSFEGFATRLTQARWGEEDPVQVRKLMINAFLEDLRVAYRRRPWRRRAHRRMAYTVAFLGGVSDDNGGWPLLRSLTEVRDDTGAFDPLLLITGSAETDGEDASVRDLSTIEGEDLYASWCEQLRVAKHTRDADFWFLHVEVPEILEATVPDSPGHRKGRQTLDFQRQRNSATGHFRVHPVPVWAGRLATVTAAVLALTLLAGVAGYAISAVRDWEERHCGLSRSDPDAETLERQVTGECVGVAPHGFAFGSGDRKLRRTLDVIARQNAEAERIHRAMPERPVVTLVHLSALLSSPTGQEVGSLAYAREQLQGAASAQRRQSDLRDDAPVVRILPANAGSGMRFGSVVVRTIERMARTDATIVGVTGLDQSRKATIATIDELTRIGLPMVATTLSADTLDDHSPLYYQVSPQNRREAEVSAAYADHLVDEGRLRRRAVRILHSADPTDEYSANLRADAAESFADRGFAVEEQDYAPSPHAPGTPSSAPGAHKVGEDTCRYTGLVFFAGRAEDFETILSAANANCGFTPPYFLAGDDVALLGADADRRGDFARIPYEFLDFTLGSTSCDAASDLYGTIKELFPEECRKVEDTSLDGHAALAFDAVNLYLKAIGRLRDTESRMPLTTSAVWLALSRIHGDAALDGESGRIDFGGVVDGQIPLDKLLSVQRVHGVKRPTQVGFCGRVGMRPQAAWCPPPEGAP</sequence>
<dbReference type="EMBL" id="JARAWN010000174">
    <property type="protein sequence ID" value="MDX3132963.1"/>
    <property type="molecule type" value="Genomic_DNA"/>
</dbReference>
<dbReference type="SUPFAM" id="SSF53822">
    <property type="entry name" value="Periplasmic binding protein-like I"/>
    <property type="match status" value="1"/>
</dbReference>
<organism evidence="1 2">
    <name type="scientific">Streptomyces europaeiscabiei</name>
    <dbReference type="NCBI Taxonomy" id="146819"/>
    <lineage>
        <taxon>Bacteria</taxon>
        <taxon>Bacillati</taxon>
        <taxon>Actinomycetota</taxon>
        <taxon>Actinomycetes</taxon>
        <taxon>Kitasatosporales</taxon>
        <taxon>Streptomycetaceae</taxon>
        <taxon>Streptomyces</taxon>
    </lineage>
</organism>
<dbReference type="RefSeq" id="WP_319694374.1">
    <property type="nucleotide sequence ID" value="NZ_JARAWN010000174.1"/>
</dbReference>